<proteinExistence type="predicted"/>
<evidence type="ECO:0000313" key="2">
    <source>
        <dbReference type="Proteomes" id="UP000053558"/>
    </source>
</evidence>
<dbReference type="GeneID" id="19207285"/>
<dbReference type="SUPFAM" id="SSF48371">
    <property type="entry name" value="ARM repeat"/>
    <property type="match status" value="1"/>
</dbReference>
<organism evidence="1 2">
    <name type="scientific">Coniophora puteana (strain RWD-64-598)</name>
    <name type="common">Brown rot fungus</name>
    <dbReference type="NCBI Taxonomy" id="741705"/>
    <lineage>
        <taxon>Eukaryota</taxon>
        <taxon>Fungi</taxon>
        <taxon>Dikarya</taxon>
        <taxon>Basidiomycota</taxon>
        <taxon>Agaricomycotina</taxon>
        <taxon>Agaricomycetes</taxon>
        <taxon>Agaricomycetidae</taxon>
        <taxon>Boletales</taxon>
        <taxon>Coniophorineae</taxon>
        <taxon>Coniophoraceae</taxon>
        <taxon>Coniophora</taxon>
    </lineage>
</organism>
<dbReference type="OrthoDB" id="26149at2759"/>
<dbReference type="Proteomes" id="UP000053558">
    <property type="component" value="Unassembled WGS sequence"/>
</dbReference>
<comment type="caution">
    <text evidence="1">The sequence shown here is derived from an EMBL/GenBank/DDBJ whole genome shotgun (WGS) entry which is preliminary data.</text>
</comment>
<dbReference type="RefSeq" id="XP_007764093.1">
    <property type="nucleotide sequence ID" value="XM_007765903.1"/>
</dbReference>
<dbReference type="EMBL" id="JH711574">
    <property type="protein sequence ID" value="EIW85225.1"/>
    <property type="molecule type" value="Genomic_DNA"/>
</dbReference>
<dbReference type="PANTHER" id="PTHR10957">
    <property type="entry name" value="RAP1 GTPASE-GDP DISSOCIATION STIMULATOR 1"/>
    <property type="match status" value="1"/>
</dbReference>
<dbReference type="InterPro" id="IPR011989">
    <property type="entry name" value="ARM-like"/>
</dbReference>
<sequence>MDQTTSSCLDVAHKLNDQLVQLTSNKDPQTWTDVASTAQLLANSLRVRNGPEDIHTVLGKSPLPQTITALLKTALENSQIPDNEHSAAVLELLRVGANLCVEHDQNRGQLLEAGLPQAIVSLLEGYSDSIPSGIPTAPLAMSISNLKVVKTAIGVLLNASVDYEPVKSRLTSLEAAMTLVRLSFALYPPGSWMTSTSSLNEITEDSWTLRSGLSNWAWRLISELRDEARPVFEPSVLPYLVSSLISHTPPTLTVELVPAFTQPSDLRTLLLQADFDLFSESCSLIESLSLDVEDVRLSLARGFQFPAEHDGIPCLTAMLDFIQLGYYPPLWYKADTFEGHELRSKEKAFDDCKGAVIKSIVELSGEDKNVDVLWDDSEEDKPGGSFVARMVQWVINFAASGPHGNARDDLVICATLTLGNLTRRESHSKILLSEPYNLASLLASDTFLSTRTDIKVKHGVVGLLKHLSQTSAQSPANRAVLSRAGVIQKLVASGIWDERSDVMADIVQVNAIGAVKHLCNGNVDNCFLLTLPEGEGHATGLEQLLELIRRSDTVAIKSEGTRVIVNIVKSLWASDVSESQIPIEERQKKREQSIDALLTPKCAQAIAALIARSVKYPVLINEGIVALSLLSTHAKGGSWLSRDSVDKLTLSLGPLVVQSLVAILPAENNQALASNAAANGLITVGNDTDSPLTAAPKSRLPSAKRAIDQVVAVLRNNANDGASTPQRAALPSYPVEVRTNTCALLAQVSKTGSGEDLDKVKEATRSVLEDLASKNPGHGRESMLYAAAKRVVDAWT</sequence>
<evidence type="ECO:0008006" key="3">
    <source>
        <dbReference type="Google" id="ProtNLM"/>
    </source>
</evidence>
<dbReference type="GO" id="GO:0005085">
    <property type="term" value="F:guanyl-nucleotide exchange factor activity"/>
    <property type="evidence" value="ECO:0007669"/>
    <property type="project" value="InterPro"/>
</dbReference>
<protein>
    <recommendedName>
        <fullName evidence="3">ARM repeat-containing protein</fullName>
    </recommendedName>
</protein>
<gene>
    <name evidence="1" type="ORF">CONPUDRAFT_48689</name>
</gene>
<keyword evidence="2" id="KW-1185">Reference proteome</keyword>
<dbReference type="AlphaFoldDB" id="A0A5M3N2X4"/>
<name>A0A5M3N2X4_CONPW</name>
<reference evidence="2" key="1">
    <citation type="journal article" date="2012" name="Science">
        <title>The Paleozoic origin of enzymatic lignin decomposition reconstructed from 31 fungal genomes.</title>
        <authorList>
            <person name="Floudas D."/>
            <person name="Binder M."/>
            <person name="Riley R."/>
            <person name="Barry K."/>
            <person name="Blanchette R.A."/>
            <person name="Henrissat B."/>
            <person name="Martinez A.T."/>
            <person name="Otillar R."/>
            <person name="Spatafora J.W."/>
            <person name="Yadav J.S."/>
            <person name="Aerts A."/>
            <person name="Benoit I."/>
            <person name="Boyd A."/>
            <person name="Carlson A."/>
            <person name="Copeland A."/>
            <person name="Coutinho P.M."/>
            <person name="de Vries R.P."/>
            <person name="Ferreira P."/>
            <person name="Findley K."/>
            <person name="Foster B."/>
            <person name="Gaskell J."/>
            <person name="Glotzer D."/>
            <person name="Gorecki P."/>
            <person name="Heitman J."/>
            <person name="Hesse C."/>
            <person name="Hori C."/>
            <person name="Igarashi K."/>
            <person name="Jurgens J.A."/>
            <person name="Kallen N."/>
            <person name="Kersten P."/>
            <person name="Kohler A."/>
            <person name="Kuees U."/>
            <person name="Kumar T.K.A."/>
            <person name="Kuo A."/>
            <person name="LaButti K."/>
            <person name="Larrondo L.F."/>
            <person name="Lindquist E."/>
            <person name="Ling A."/>
            <person name="Lombard V."/>
            <person name="Lucas S."/>
            <person name="Lundell T."/>
            <person name="Martin R."/>
            <person name="McLaughlin D.J."/>
            <person name="Morgenstern I."/>
            <person name="Morin E."/>
            <person name="Murat C."/>
            <person name="Nagy L.G."/>
            <person name="Nolan M."/>
            <person name="Ohm R.A."/>
            <person name="Patyshakuliyeva A."/>
            <person name="Rokas A."/>
            <person name="Ruiz-Duenas F.J."/>
            <person name="Sabat G."/>
            <person name="Salamov A."/>
            <person name="Samejima M."/>
            <person name="Schmutz J."/>
            <person name="Slot J.C."/>
            <person name="St John F."/>
            <person name="Stenlid J."/>
            <person name="Sun H."/>
            <person name="Sun S."/>
            <person name="Syed K."/>
            <person name="Tsang A."/>
            <person name="Wiebenga A."/>
            <person name="Young D."/>
            <person name="Pisabarro A."/>
            <person name="Eastwood D.C."/>
            <person name="Martin F."/>
            <person name="Cullen D."/>
            <person name="Grigoriev I.V."/>
            <person name="Hibbett D.S."/>
        </authorList>
    </citation>
    <scope>NUCLEOTIDE SEQUENCE [LARGE SCALE GENOMIC DNA]</scope>
    <source>
        <strain evidence="2">RWD-64-598 SS2</strain>
    </source>
</reference>
<evidence type="ECO:0000313" key="1">
    <source>
        <dbReference type="EMBL" id="EIW85225.1"/>
    </source>
</evidence>
<dbReference type="InterPro" id="IPR016024">
    <property type="entry name" value="ARM-type_fold"/>
</dbReference>
<dbReference type="OMA" id="PRRALDM"/>
<dbReference type="InterPro" id="IPR040144">
    <property type="entry name" value="RAP1GDS1"/>
</dbReference>
<dbReference type="KEGG" id="cput:CONPUDRAFT_48689"/>
<accession>A0A5M3N2X4</accession>
<dbReference type="Gene3D" id="1.25.10.10">
    <property type="entry name" value="Leucine-rich Repeat Variant"/>
    <property type="match status" value="2"/>
</dbReference>